<keyword evidence="13" id="KW-0675">Receptor</keyword>
<dbReference type="EMBL" id="CAJFCJ010000029">
    <property type="protein sequence ID" value="CAD5125803.1"/>
    <property type="molecule type" value="Genomic_DNA"/>
</dbReference>
<dbReference type="Pfam" id="PF06119">
    <property type="entry name" value="NIDO"/>
    <property type="match status" value="1"/>
</dbReference>
<dbReference type="SMART" id="SM00181">
    <property type="entry name" value="EGF"/>
    <property type="match status" value="25"/>
</dbReference>
<evidence type="ECO:0000256" key="7">
    <source>
        <dbReference type="ARBA" id="ARBA00022729"/>
    </source>
</evidence>
<dbReference type="OrthoDB" id="6375837at2759"/>
<dbReference type="GO" id="GO:0071944">
    <property type="term" value="C:cell periphery"/>
    <property type="evidence" value="ECO:0007669"/>
    <property type="project" value="UniProtKB-ARBA"/>
</dbReference>
<feature type="domain" description="EGF-like" evidence="18">
    <location>
        <begin position="6259"/>
        <end position="6298"/>
    </location>
</feature>
<feature type="domain" description="EGF-like" evidence="18">
    <location>
        <begin position="4911"/>
        <end position="4949"/>
    </location>
</feature>
<feature type="domain" description="NIDO" evidence="20">
    <location>
        <begin position="5232"/>
        <end position="5390"/>
    </location>
</feature>
<dbReference type="PANTHER" id="PTHR24034">
    <property type="entry name" value="EGF-LIKE DOMAIN-CONTAINING PROTEIN"/>
    <property type="match status" value="1"/>
</dbReference>
<proteinExistence type="predicted"/>
<name>A0A7I8WCA7_9ANNE</name>
<dbReference type="Pfam" id="PF12947">
    <property type="entry name" value="EGF_3"/>
    <property type="match status" value="3"/>
</dbReference>
<keyword evidence="23" id="KW-1185">Reference proteome</keyword>
<keyword evidence="7 17" id="KW-0732">Signal</keyword>
<dbReference type="InterPro" id="IPR003886">
    <property type="entry name" value="NIDO_dom"/>
</dbReference>
<feature type="domain" description="EGF-like" evidence="18">
    <location>
        <begin position="6465"/>
        <end position="6509"/>
    </location>
</feature>
<feature type="domain" description="EGF-like" evidence="18">
    <location>
        <begin position="5062"/>
        <end position="5101"/>
    </location>
</feature>
<keyword evidence="12 15" id="KW-1015">Disulfide bond</keyword>
<comment type="caution">
    <text evidence="22">The sequence shown here is derived from an EMBL/GenBank/DDBJ whole genome shotgun (WGS) entry which is preliminary data.</text>
</comment>
<dbReference type="InterPro" id="IPR000152">
    <property type="entry name" value="EGF-type_Asp/Asn_hydroxyl_site"/>
</dbReference>
<dbReference type="SUPFAM" id="SSF57184">
    <property type="entry name" value="Growth factor receptor domain"/>
    <property type="match status" value="5"/>
</dbReference>
<dbReference type="GO" id="GO:0016020">
    <property type="term" value="C:membrane"/>
    <property type="evidence" value="ECO:0007669"/>
    <property type="project" value="UniProtKB-SubCell"/>
</dbReference>
<keyword evidence="10 16" id="KW-1133">Transmembrane helix</keyword>
<dbReference type="PROSITE" id="PS01186">
    <property type="entry name" value="EGF_2"/>
    <property type="match status" value="12"/>
</dbReference>
<evidence type="ECO:0000259" key="19">
    <source>
        <dbReference type="PROSITE" id="PS50856"/>
    </source>
</evidence>
<keyword evidence="9" id="KW-0106">Calcium</keyword>
<feature type="domain" description="VWFD" evidence="21">
    <location>
        <begin position="5539"/>
        <end position="5732"/>
    </location>
</feature>
<dbReference type="SUPFAM" id="SSF57196">
    <property type="entry name" value="EGF/Laminin"/>
    <property type="match status" value="5"/>
</dbReference>
<dbReference type="SMART" id="SM00539">
    <property type="entry name" value="NIDO"/>
    <property type="match status" value="1"/>
</dbReference>
<dbReference type="PROSITE" id="PS51233">
    <property type="entry name" value="VWFD"/>
    <property type="match status" value="1"/>
</dbReference>
<dbReference type="GO" id="GO:0007160">
    <property type="term" value="P:cell-matrix adhesion"/>
    <property type="evidence" value="ECO:0007669"/>
    <property type="project" value="InterPro"/>
</dbReference>
<feature type="domain" description="EGF-like" evidence="18">
    <location>
        <begin position="6299"/>
        <end position="6340"/>
    </location>
</feature>
<dbReference type="InterPro" id="IPR001846">
    <property type="entry name" value="VWF_type-D"/>
</dbReference>
<dbReference type="SUPFAM" id="SSF82895">
    <property type="entry name" value="TSP-1 type 1 repeat"/>
    <property type="match status" value="2"/>
</dbReference>
<dbReference type="PROSITE" id="PS00010">
    <property type="entry name" value="ASX_HYDROXYL"/>
    <property type="match status" value="13"/>
</dbReference>
<feature type="domain" description="AMOP" evidence="19">
    <location>
        <begin position="5393"/>
        <end position="5527"/>
    </location>
</feature>
<evidence type="ECO:0000313" key="22">
    <source>
        <dbReference type="EMBL" id="CAD5125803.1"/>
    </source>
</evidence>
<feature type="domain" description="EGF-like" evidence="18">
    <location>
        <begin position="6556"/>
        <end position="6596"/>
    </location>
</feature>
<keyword evidence="5" id="KW-0254">Endocytosis</keyword>
<comment type="subcellular location">
    <subcellularLocation>
        <location evidence="1">Membrane</location>
        <topology evidence="1">Single-pass type I membrane protein</topology>
    </subcellularLocation>
    <subcellularLocation>
        <location evidence="2">Secreted</location>
    </subcellularLocation>
</comment>
<dbReference type="Pfam" id="PF07645">
    <property type="entry name" value="EGF_CA"/>
    <property type="match status" value="13"/>
</dbReference>
<evidence type="ECO:0000256" key="2">
    <source>
        <dbReference type="ARBA" id="ARBA00004613"/>
    </source>
</evidence>
<dbReference type="PROSITE" id="PS50026">
    <property type="entry name" value="EGF_3"/>
    <property type="match status" value="12"/>
</dbReference>
<evidence type="ECO:0000259" key="21">
    <source>
        <dbReference type="PROSITE" id="PS51233"/>
    </source>
</evidence>
<dbReference type="PROSITE" id="PS50092">
    <property type="entry name" value="TSP1"/>
    <property type="match status" value="2"/>
</dbReference>
<gene>
    <name evidence="22" type="ORF">DGYR_LOCUS13122</name>
</gene>
<evidence type="ECO:0000313" key="23">
    <source>
        <dbReference type="Proteomes" id="UP000549394"/>
    </source>
</evidence>
<evidence type="ECO:0000256" key="17">
    <source>
        <dbReference type="SAM" id="SignalP"/>
    </source>
</evidence>
<evidence type="ECO:0000256" key="8">
    <source>
        <dbReference type="ARBA" id="ARBA00022737"/>
    </source>
</evidence>
<dbReference type="PROSITE" id="PS00022">
    <property type="entry name" value="EGF_1"/>
    <property type="match status" value="1"/>
</dbReference>
<evidence type="ECO:0000256" key="12">
    <source>
        <dbReference type="ARBA" id="ARBA00023157"/>
    </source>
</evidence>
<dbReference type="PANTHER" id="PTHR24034:SF209">
    <property type="entry name" value="EGF-LIKE DOMAIN-CONTAINING PROTEIN"/>
    <property type="match status" value="1"/>
</dbReference>
<dbReference type="InterPro" id="IPR005533">
    <property type="entry name" value="AMOP_dom"/>
</dbReference>
<keyword evidence="6 16" id="KW-0812">Transmembrane</keyword>
<evidence type="ECO:0000256" key="16">
    <source>
        <dbReference type="SAM" id="Phobius"/>
    </source>
</evidence>
<feature type="domain" description="EGF-like" evidence="18">
    <location>
        <begin position="6383"/>
        <end position="6423"/>
    </location>
</feature>
<accession>A0A7I8WCA7</accession>
<dbReference type="FunFam" id="2.10.25.10:FF:000014">
    <property type="entry name" value="Latent-transforming growth factor beta-binding protein 3"/>
    <property type="match status" value="1"/>
</dbReference>
<keyword evidence="3" id="KW-0964">Secreted</keyword>
<dbReference type="FunFam" id="2.10.25.10:FF:000038">
    <property type="entry name" value="Fibrillin 2"/>
    <property type="match status" value="3"/>
</dbReference>
<dbReference type="FunFam" id="2.10.25.10:FF:000009">
    <property type="entry name" value="Low-density lipoprotein receptor isoform 1"/>
    <property type="match status" value="1"/>
</dbReference>
<dbReference type="FunFam" id="2.10.25.10:FF:000240">
    <property type="entry name" value="Vitamin K-dependent protein S"/>
    <property type="match status" value="2"/>
</dbReference>
<keyword evidence="4 15" id="KW-0245">EGF-like domain</keyword>
<feature type="domain" description="EGF-like" evidence="18">
    <location>
        <begin position="4827"/>
        <end position="4869"/>
    </location>
</feature>
<evidence type="ECO:0000259" key="18">
    <source>
        <dbReference type="PROSITE" id="PS50026"/>
    </source>
</evidence>
<dbReference type="SMART" id="SM00209">
    <property type="entry name" value="TSP1"/>
    <property type="match status" value="2"/>
</dbReference>
<dbReference type="InterPro" id="IPR018097">
    <property type="entry name" value="EGF_Ca-bd_CS"/>
</dbReference>
<dbReference type="FunFam" id="2.20.100.10:FF:000001">
    <property type="entry name" value="semaphorin-5A isoform X1"/>
    <property type="match status" value="2"/>
</dbReference>
<dbReference type="PROSITE" id="PS50856">
    <property type="entry name" value="AMOP"/>
    <property type="match status" value="1"/>
</dbReference>
<feature type="domain" description="EGF-like" evidence="18">
    <location>
        <begin position="4870"/>
        <end position="4910"/>
    </location>
</feature>
<dbReference type="Gene3D" id="2.20.100.10">
    <property type="entry name" value="Thrombospondin type-1 (TSP1) repeat"/>
    <property type="match status" value="2"/>
</dbReference>
<dbReference type="Pfam" id="PF00090">
    <property type="entry name" value="TSP_1"/>
    <property type="match status" value="2"/>
</dbReference>
<dbReference type="PROSITE" id="PS01187">
    <property type="entry name" value="EGF_CA"/>
    <property type="match status" value="6"/>
</dbReference>
<evidence type="ECO:0000256" key="13">
    <source>
        <dbReference type="ARBA" id="ARBA00023170"/>
    </source>
</evidence>
<dbReference type="InterPro" id="IPR000884">
    <property type="entry name" value="TSP1_rpt"/>
</dbReference>
<dbReference type="InterPro" id="IPR024731">
    <property type="entry name" value="NELL2-like_EGF"/>
</dbReference>
<dbReference type="InterPro" id="IPR009030">
    <property type="entry name" value="Growth_fac_rcpt_cys_sf"/>
</dbReference>
<feature type="domain" description="EGF-like" evidence="18">
    <location>
        <begin position="4777"/>
        <end position="4826"/>
    </location>
</feature>
<protein>
    <submittedName>
        <fullName evidence="22">DgyrCDS14009</fullName>
    </submittedName>
</protein>
<evidence type="ECO:0000256" key="15">
    <source>
        <dbReference type="PROSITE-ProRule" id="PRU00076"/>
    </source>
</evidence>
<keyword evidence="11 16" id="KW-0472">Membrane</keyword>
<evidence type="ECO:0000256" key="1">
    <source>
        <dbReference type="ARBA" id="ARBA00004479"/>
    </source>
</evidence>
<dbReference type="InterPro" id="IPR036383">
    <property type="entry name" value="TSP1_rpt_sf"/>
</dbReference>
<dbReference type="CDD" id="cd00054">
    <property type="entry name" value="EGF_CA"/>
    <property type="match status" value="12"/>
</dbReference>
<dbReference type="GO" id="GO:0005576">
    <property type="term" value="C:extracellular region"/>
    <property type="evidence" value="ECO:0007669"/>
    <property type="project" value="UniProtKB-SubCell"/>
</dbReference>
<feature type="signal peptide" evidence="17">
    <location>
        <begin position="1"/>
        <end position="21"/>
    </location>
</feature>
<evidence type="ECO:0000256" key="3">
    <source>
        <dbReference type="ARBA" id="ARBA00022525"/>
    </source>
</evidence>
<dbReference type="SMART" id="SM00216">
    <property type="entry name" value="VWD"/>
    <property type="match status" value="1"/>
</dbReference>
<comment type="caution">
    <text evidence="15">Lacks conserved residue(s) required for the propagation of feature annotation.</text>
</comment>
<evidence type="ECO:0000256" key="14">
    <source>
        <dbReference type="ARBA" id="ARBA00023180"/>
    </source>
</evidence>
<dbReference type="SMART" id="SM00179">
    <property type="entry name" value="EGF_CA"/>
    <property type="match status" value="22"/>
</dbReference>
<dbReference type="Gene3D" id="2.10.25.10">
    <property type="entry name" value="Laminin"/>
    <property type="match status" value="18"/>
</dbReference>
<sequence>MIRWRMESCFIIFCCLHLVFGVPDVKLVDFTYELQSAKIYQDIQTVFTISNAVIKNFNPDHAGDEGTTNYVPVFYVTDTDLSAGVPDTLSLSGNLETNDATKTLLKTKLRFEGQISFGGSLTLTVPSVKCSSVRYICLDIGKQATIVGDVNENDDKICKDISSLIQCNDDTVELSTFYLKTNTETIAENSFAAADIILDIQLRGSKFIYTHNISLWVSLGSWDSLTTGNEIPVGKVNLKSEKLASSTKYEITAKSIDIPSLSSTPSTRKFCGYSLLLLKIDKEQFVDETDETNNVESTTIYILCNGDKLAVTDFKTSYGSLQNKLYSNSDMPIWVTVTVHNVDVEDVIWHGGRAHFNLELYAHNSNNLLTGTPVLVSQEGVYYEKSPTEALFPAYGIVLRNTKFHLDSTKFTTGAFTHLIIKATSDPLFNFVDDIVENDFAAVTIDQGDDSAKDLKLINFKMRQTEIVADGSVVPETKLSPADDSPIAGDSLSFAGTLEFTGVTTNSIKMKLYYSTDGHFDANADSDSGIQLELDAAKSLIKATEGQAALAAPSEKKFCGFIYGIVFVESDSSIDRNMNNNWVANPIVLKCHSTDTIGLTELEILPTLTSKQPKLWPTDEGVPISFRIRVTCNVADCSAFTSSQKNFQLELYLDQGDKVIGNAEHLLSVVNNTVVEHISGNGLESALTERAVDLDITANFKISNVSCKSQMYLGVQLLKADGNPDDYADNDYIITSFPTIDCNAVQMDLNPTLTKLTSITPGKLHNFDLKVTLTGELPLSIIPKFRFKIILSKDKVYDDDRDIVVKYRMTECQSNILKQSFASGSVIDLSDPVGFKFDKNVAHYFCDNLNKLYVGIFVDSNNEYDEIYEDNNIAWSPELTINPAPVCKNYAVEKKLEVAIVNVNGPPYSSQNWDDVYKFEVLLTNAYNKIIERSSSVLYTISVHLSQDDSKLSPGKKTLIVEEGASDEYAGGKLAINAGQTLKLNYTAKLCRDSTPAECSIDNVLSDCSTLSTKHNPTFIVTGTPKSFLTGYTEGSAATTAAYISCASQVYPQIKSIGLTGTIYPGTEYPFTFEVSAVNFNRNPASFSTSSDNFNLKIFIDKDTLDLPTEAVIDSSSSLTAAYRTDIDGSGKSVMLSGTGKVSLTTANCGSMNANSDIIKATITPTVSGYSAATSVFLNTQWTYNCNPNYIDLSFGQFQLKTGGSENSEVTIDVNKDYNINVKVRTSGTETFTSQVNYYLLLYLSMDDKYDNNDWFVDSLDGPTSAVAADSTSTESMTGAITPSGEKWARLCNIGRGYVIAKLEHKDNTKIDPYVEDNFISYAITLKCPDDMFVLLDWKLDEPNIQLLESTSFTLKSSVKLTNLGSANIPASENLEKPNFFFRLTFKRSDSSIVLIPLKSFKTSNFRLQYQELEVNVTYSVDIEQVFEFSNSFCTNFNKILSLEIVAGTGIPLGFVDKLPSTNIYSMQMKDNCDTQTADLTISSFVLSTISDELGYFKKVDFSLVTNLKLNGGKTLTGGSKKFDLKFYFSLDDIFDSDKDREFPYDFTTHFSAELNADYSSAGDNSITFNGGSGSGKELRLPYYFRNEICGKAYIFVEIDSSNGIQETDETNNVLFDFLQLECSGDVYNLKVPSLKVGSIVMLNEFLQVTFSSEIYNSGSSSISSSSNPNFAISVYLQKGDIFDDQIAIDVTPASYTYINSEEDNLKASQARWSSVKLKNVKASMNITDCYKNVDHLFIVIKSLRKTECIQENNYYSSSSFKCLTTNAIDLRLNLDRNNEQEFKLDTHNQITLDQPKKFVLRLAIDAAGSMKVKPFAIKLTLSDGLNTVNIPLGLDIIDIKDTLTDTKELNFDGSFTLEPGKYLPFCNSDLTLKLSIDPNDEINEWNEHNNDFIIQQVSVVGTFCNSDLDLSVEDLEMIDLDENIILQDQAFDFYFTFNINKPGASTAPDPSSFKYKLVIADSMKNDGKTVTISDQTYSSLGTKKVEASVTLSMSGGGDTVQRWFCGLVVYMGVNINYDEAITEPTYTNNWLWKPVRVKCPSINTIAIVGLQLTGSDQPGNTIPEGQSTTITFDAKVLNKGQEKNAGSNHFDYKVYLLSSLVSDLSSGSPGDASAVIANAPGRDVKFYSGQIIEHTAVTATFTISSSNCITTNYLCIEASNVGDEQKEDNFKCISVSGNEKVNLDCKRDISITSLTVKPQKPLNKIYRDSLSPLSFSLTMGFTGRTVESDSETLVSFEAYLSDRNDIIPTSGYKQLIGESKGLTYTQSTTTTLTSQITHGDSNSIGGDIRIMIPSANCSTSSRFVCLKYKITRQLNPPFDDSNSGNDATCKSLGEHLQCDDESKDISPSWLNFPDVLITAGGKHSFELFVDVELRGSANSENIIFDGEFFLSTDDKFDNGTDILLPYDGLSYGMARLEMMRTYKTPGKYTMNLKSSKLSIPNSISICGESYILFLADTSNTISERYEDNNMISTKVRTSCVGDVYEVVDFKISSMEDIYIGISTTVTFNFKIRNISPKTLKKTSSLSLDRLIRVFVMDSLLDSSPYVVGEIELPSEFYKEIKPGELLEVEGAKTFFSSDNTVFTLAKCNSFNGLLLYVASSTETYKLNNQKFISIDLSLKRCSVSSTSLRDVKLIDIELPQILPVPGTFSSWHIIATNVGSASAAITEKGFTSTFYVSNGKSSIKIADLSNSISTSKGEQKEELVFNKDTKIKAFTDKSYCGYVTAYIMTDSENDITEKSEENNKMSTEILTACEGDFFSLSHLDLVSNRLSESNELPLIFFVKVICLKSSCMIGSSDENIKFNIYVLNSTSGWSHLQTIDKNSTVYPHLGVTFKRQGYERTFHVKSKAKLPMDTCNNSIARLKIQLDFGSGLPGKMDNVTENNNIYTQVECASSNRDLIATNFKILDENPLKSRRIKYQVDINLEGEKLDAIDPLGIAPLFNIGLYVSRDRLLSKDDIRMDYIMSECAARTINKGISNETITVTDATDGAILPESVCGSTNIIIKIDSDDRYNELNKVNNVLYKKVDINCEGNLFELIDVISDQFNEPLHQFTSGMSYSSWKFDVILRTNNYDIYSPYRETGEPLLTIISAFSADSEFSDDDIQIPVTMSDISKRLVSFGLLPNTELRLPLNELSNINIPADICASINYLLIGILPSKNQLILEKKLDNNFHYYPIKKLCNPGQKVMADTISKPVSISNLDQLYEFAAIVRTSFASATTLKYGWWISHDDKLQDNLDFNLEYGKVSAIGDILFTKNVTVPGRIAPKFCGKVYILFQVDPHDEIIEVREDNNVASKLIKVSCSGDLITLRDVKLSWISNELLGSASNSLTINGTIECTGQSKCPNAPLSGDHYKIKLHAYDSSFNILSSLSPSFLQSSMLQPSDLLTKDFSTGTIVYSFTANSKFQLSNPSISDLVEYIGVNLETDQTTVGPSDAKLRLIPFKYYKEVGSVDFSIDTFTVAPQSGDVTKVINMNLIVGVATSMWKDEITEPLFGYSLYLSLDSVITSDDININYVPSEAIIKNLVTSSPTVNLADPSIKLNTDIIQSFCGKEVYFGVIIDPANRIKESDETNNFASVKITITSCDNGVTSYVKSINYLPSWVVSYQAITANFLVEHVLTGTLDIPAAVDGKVNYKLNCELLEDIWSSKHKFSFKIDTSSISQTKEQITSGANIDNGIAVLVQHSFPFTFNIAPNYSICGRLWMIKWQVEFLTNTLSSKKVVLPPYYDNIFISCPQGDLLVLESIDIKHTPPLWWSDSTNYFKFIAKVRNIGTNAADAIAESSGSRKYSFMIEQYFSIDDSLDTQQDTKQDVRLPGDYIHDYEKSVEPKEEVVTPVLTGYLKDLSRDLCKSAQLETSKPTIFWVMKPASATYSTFTFNDVLSAPLDKSIFTCEPDNIDLAVTSLKIGGLNTKIRQSIATNYRVEISQSKTAEAEIKRSDYSGNELSYRYDFYLSNDDKFSKDDLILPIEYSKEQKVTLQQGISSATPSVIPIDGYNFVVPKDRAFFCGKYNYVIVYVKDLKNPIELDPNLHNNWKATQIEIECQEDLLTFDSLQMTPVWPQKMLYRDAWAKFQLSATITSLKDIPSSVDERELFTFKIYLSEDGILDTSNDPELEMKLEDDIFGIRRKGWQAMETRSFRETVSIKASQAICTFRPQFLFVYLVKNAQITIQEYVTENNAQYIPFSLNCQVKRIELSAKSFTLVNPQAVYTTGSETKYTLSVSIHLDGGAILEPLFKLRKGFNIKFYLSTNTSWEHSDYPLDYTMTDDNYDKLKASYKVSTDLSFDADDTHKLKIPVTLPPRFCGSVYLIVFVDNENQIEEADESNNFKEIPIFIDCMGDEFETRNWKIWLQQVYYGAPGLIKVETDVKLKTANVNKTNFDITVWVRENKESVWLEVTPSDWESVNTDNYDTKSIKGNLDFRSACKADVDKITNGLKEVKIEASYNLSLSNCVGKNNRAYRLANVDCSGDYIDLSIDDFSLSSTLNFGYNPFILVFKADLSSPSVGWDAMSALSRPKFKYRFKVESVLEWIYLRHVADTRLDKKRLVTEERYIKYNATKHNSIINEATKETRLMNVSDNNLQFNHDELLLLCHAISSKLSVHVDSEEDINESSESNNIGSLNVVVNSSHCFDGPPAKDVTVRAWKIKATNDVMKVNTNYNYDLKILLILVKPLHLDGLNGTDSTHMNIQFFITDGKSSVDIPVTLSSSQLDALKAWYWNISIIDMSDSNLKIPLNNETYRWCWKPVQIGIKLDSSNKQIEVNEDNNEGFYSVILDCGSKINECNLGLHNCDVNAKCSDLPKFLYSNTRQDGFQCSCKPGFEGNGTSCYNIDDCKMAKDDCVTDVSVCVDTIGSYKCSCKDGYAADLDGKCQNKDECTLKTHNCHVKATCEDTIGSFKCTCNPGYEGDGVTCTDIDECSKLSNKCSGKGTCINGANMYICECIDHYSGDNCEVANGNWGLWSAWSTCSSKCSSGVELRSRKCNSPEPKNGGSLCAPLNGTGSIELRNCSNSPCQSTFKWCEKDPCGEESGGICSYTDNGRLFQCSCRIGYVPKYNATGAFMHCEDLNECNQPGTCHPLAICQNTKGSYSCTCKDGFEGDGTSCEDIDECSRGTHGCDSSLEVCENVGGTRNCNCKDGFKKSPKGVCIEDRLLPYGIGVGDKLLTEISPITNETISKLFKIPNGVSVSDGRLMDSLYVTENGIIVLTNDKSYQDLNTFRHPLKFTDIPDGYGIIAPFWADVRTDLEKSKIYVQSYTDTTSSVFEKATKKLSKVLDKSISGLKYIFVATWENVMPHYLTQSDQLNTFQAALLTDYNHAYVLFMYESMKWNPVYPTKQLASKGYPVRVGFGLKPVGGSKKVQEDENSAKWSSDESLPNAYRLDKRKGYIAYSLDDNDLTYKSPRRHCSEWYQKEGSISSWDNGVVDSCPAHISQVEIDKRFQTDNQCYKSLFTIGPWIRCCYWPGNGALKTLKNTNNGIVFSTSSNPIGYVSRYTENSVKTKENYLKDVAPFESCCLNSNDPSHFCKMYLAKRPMSDYTKYDKPQVGAIFGMSHLRTLDGKYLTFTNFGEYVLLKSIPTSPNKVEIQVRMEDIAGVDGRKTVVCTGIAVQVNGGTNIQAYLQSESEIIMYVNNEVRTSTSTTTSDVIIKGNSPEYYIIFSIGLWIRVTASQKKLLCVVYAGKSHGKGDFEGLLGLFDLNPKNEFKASTGGQYSENPDISDIEAFVRSWNLRVVYGISDEGTSANTQSLFTQYDANKYKNANEFYNLEYSPPLFNEQQYNDVERSSCIYKADPLLFCMHDLKVTNNKNYGTKTLTEYEYLEKTSFLFASSIPEVAEIPDIKLSVGQKWTYDLEIMDKNGDPVSVIASVDAASKNNRDISIKTEPVNNTIGKYISSIEWIPVAKEKAIVNLLVNNTDGIMVLIRPRVILCSCEHGNCRDTFMEPFTDTFTFSVCKCTIGYDGKRCDIDKLGCAWKDCYGHCTDLTTAQAIAKGKEFECDKCPLDMLGNGHNCYDVNECTGLNQCQQLCINTPGSYVCSCRVGYQLKQDRFSCEDIPECGTNLAAKCDIKYGKCIEEPGSFSCRCDSGFQLDKKGTCVDIDECLTSNGDCERHCINTFGSYECSCGLGYKTDPVDQRRCIEINECEYDNECDQICTKKIGFYSCSCRIGFRLDSDGKSCEPLNPCTSLTCGANAICAIESGDEKCLCKSGFVMDPTNATKCIDVNECSAGFHQCNLYTSSCNNSISSYFCTCNKGYKPSENNPRDCIDIDECSTDPGCQHICKNMPGSFACLCKEGYILGADGKSCIDIDECGNGVENKCDLDATCTNTDGSYKCDCKQGFDGSGSICIDRNECLDSNGGCQVSCVNTYGSYECACVSGFKEDASDPKKCLDVDECTNDMHDCQHECVNTPGSFVCQCRINFKLGQDGKSCVPTVPTCDYQCGGGQCIKVGPLETCICNYGYDKTSADLSECVNINECVLDIHKCNTEKKALCEDKSSGYNCICPSGYKLSYDGITCDIIDKCTDKENPHNCDKLTTVCKRVETSFECVCRNGFVPTEDKGKCKDVDECLEDKHKCALTANCVNTAGSFKCRCKPGYEGDGRTCSDINECLISNICQLNEICQNSQGSYKCICKKGYKRKFSDSSSDGECVDINECLSPRLNECKSPEAYCVNTEGSSVCRCINGARLNSDGKSCTIIDKCDDSKNCKQLCIKHNGTDTCICKYPLDELCNDVNECSKSADVCDTRNSKCVNKKPGFSCNCIDPWLPDADGLGCSETNGAWGEWQSWTHCSKTCDGQRMRTRACNSPSPVGVGRKCPGNVSQYQFCNGGRCSVNEPQLKNAAMIKWSSLPLELYHTVEEPLFRTIAKTVNLFCKQSNTTFEQCCLTSISLENIATDLSFVKFTDFQAASSYPRQFGQNGTKVIVFGTTATNLEFCKPKVTKRNADPSTHRDIPQQVLINSFNEPNFETELRDQARRKSLDSLISNVLNFQVSEAVNEDVKPTVTPTVGTKKSESFPSWAIAVIVIGSLLILTCFACVMFKACKMDNKGSSQGRVSPSENINLDEGIRRTPRLNEYKDVTGTLS</sequence>
<feature type="domain" description="EGF-like" evidence="18">
    <location>
        <begin position="6597"/>
        <end position="6634"/>
    </location>
</feature>
<dbReference type="InterPro" id="IPR001881">
    <property type="entry name" value="EGF-like_Ca-bd_dom"/>
</dbReference>
<dbReference type="Pfam" id="PF12662">
    <property type="entry name" value="cEGF"/>
    <property type="match status" value="2"/>
</dbReference>
<feature type="transmembrane region" description="Helical" evidence="16">
    <location>
        <begin position="7009"/>
        <end position="7030"/>
    </location>
</feature>
<dbReference type="InterPro" id="IPR013783">
    <property type="entry name" value="Ig-like_fold"/>
</dbReference>
<feature type="chain" id="PRO_5029580291" evidence="17">
    <location>
        <begin position="22"/>
        <end position="7074"/>
    </location>
</feature>
<dbReference type="InterPro" id="IPR049883">
    <property type="entry name" value="NOTCH1_EGF-like"/>
</dbReference>
<feature type="domain" description="EGF-like" evidence="18">
    <location>
        <begin position="6006"/>
        <end position="6045"/>
    </location>
</feature>
<evidence type="ECO:0000256" key="6">
    <source>
        <dbReference type="ARBA" id="ARBA00022692"/>
    </source>
</evidence>
<reference evidence="22 23" key="1">
    <citation type="submission" date="2020-08" db="EMBL/GenBank/DDBJ databases">
        <authorList>
            <person name="Hejnol A."/>
        </authorList>
    </citation>
    <scope>NUCLEOTIDE SEQUENCE [LARGE SCALE GENOMIC DNA]</scope>
</reference>
<keyword evidence="14" id="KW-0325">Glycoprotein</keyword>
<evidence type="ECO:0000256" key="9">
    <source>
        <dbReference type="ARBA" id="ARBA00022837"/>
    </source>
</evidence>
<feature type="disulfide bond" evidence="15">
    <location>
        <begin position="6476"/>
        <end position="6493"/>
    </location>
</feature>
<dbReference type="InterPro" id="IPR000742">
    <property type="entry name" value="EGF"/>
</dbReference>
<dbReference type="Proteomes" id="UP000549394">
    <property type="component" value="Unassembled WGS sequence"/>
</dbReference>
<dbReference type="PROSITE" id="PS51220">
    <property type="entry name" value="NIDO"/>
    <property type="match status" value="1"/>
</dbReference>
<evidence type="ECO:0000256" key="10">
    <source>
        <dbReference type="ARBA" id="ARBA00022989"/>
    </source>
</evidence>
<organism evidence="22 23">
    <name type="scientific">Dimorphilus gyrociliatus</name>
    <dbReference type="NCBI Taxonomy" id="2664684"/>
    <lineage>
        <taxon>Eukaryota</taxon>
        <taxon>Metazoa</taxon>
        <taxon>Spiralia</taxon>
        <taxon>Lophotrochozoa</taxon>
        <taxon>Annelida</taxon>
        <taxon>Polychaeta</taxon>
        <taxon>Polychaeta incertae sedis</taxon>
        <taxon>Dinophilidae</taxon>
        <taxon>Dimorphilus</taxon>
    </lineage>
</organism>
<evidence type="ECO:0000256" key="11">
    <source>
        <dbReference type="ARBA" id="ARBA00023136"/>
    </source>
</evidence>
<keyword evidence="8" id="KW-0677">Repeat</keyword>
<dbReference type="Gene3D" id="2.90.20.10">
    <property type="entry name" value="Plasmodium vivax P25 domain"/>
    <property type="match status" value="1"/>
</dbReference>
<dbReference type="InterPro" id="IPR026823">
    <property type="entry name" value="cEGF"/>
</dbReference>
<dbReference type="Gene3D" id="2.60.40.10">
    <property type="entry name" value="Immunoglobulins"/>
    <property type="match status" value="2"/>
</dbReference>
<feature type="disulfide bond" evidence="15">
    <location>
        <begin position="6010"/>
        <end position="6020"/>
    </location>
</feature>
<dbReference type="GO" id="GO:0006897">
    <property type="term" value="P:endocytosis"/>
    <property type="evidence" value="ECO:0007669"/>
    <property type="project" value="UniProtKB-KW"/>
</dbReference>
<dbReference type="InterPro" id="IPR050751">
    <property type="entry name" value="ECM_structural_protein"/>
</dbReference>
<evidence type="ECO:0000256" key="4">
    <source>
        <dbReference type="ARBA" id="ARBA00022536"/>
    </source>
</evidence>
<dbReference type="GO" id="GO:0005509">
    <property type="term" value="F:calcium ion binding"/>
    <property type="evidence" value="ECO:0007669"/>
    <property type="project" value="InterPro"/>
</dbReference>
<feature type="disulfide bond" evidence="15">
    <location>
        <begin position="4939"/>
        <end position="4948"/>
    </location>
</feature>
<feature type="disulfide bond" evidence="15">
    <location>
        <begin position="6263"/>
        <end position="6273"/>
    </location>
</feature>
<evidence type="ECO:0000259" key="20">
    <source>
        <dbReference type="PROSITE" id="PS51220"/>
    </source>
</evidence>
<evidence type="ECO:0000256" key="5">
    <source>
        <dbReference type="ARBA" id="ARBA00022583"/>
    </source>
</evidence>